<dbReference type="AlphaFoldDB" id="A0AAQ3JMW8"/>
<evidence type="ECO:0000313" key="2">
    <source>
        <dbReference type="EMBL" id="WOK92008.1"/>
    </source>
</evidence>
<dbReference type="EMBL" id="CP136890">
    <property type="protein sequence ID" value="WOK92008.1"/>
    <property type="molecule type" value="Genomic_DNA"/>
</dbReference>
<keyword evidence="3" id="KW-1185">Reference proteome</keyword>
<organism evidence="2 3">
    <name type="scientific">Canna indica</name>
    <name type="common">Indian-shot</name>
    <dbReference type="NCBI Taxonomy" id="4628"/>
    <lineage>
        <taxon>Eukaryota</taxon>
        <taxon>Viridiplantae</taxon>
        <taxon>Streptophyta</taxon>
        <taxon>Embryophyta</taxon>
        <taxon>Tracheophyta</taxon>
        <taxon>Spermatophyta</taxon>
        <taxon>Magnoliopsida</taxon>
        <taxon>Liliopsida</taxon>
        <taxon>Zingiberales</taxon>
        <taxon>Cannaceae</taxon>
        <taxon>Canna</taxon>
    </lineage>
</organism>
<protein>
    <submittedName>
        <fullName evidence="2">Uncharacterized protein</fullName>
    </submittedName>
</protein>
<evidence type="ECO:0000256" key="1">
    <source>
        <dbReference type="SAM" id="MobiDB-lite"/>
    </source>
</evidence>
<reference evidence="2 3" key="1">
    <citation type="submission" date="2023-10" db="EMBL/GenBank/DDBJ databases">
        <title>Chromosome-scale genome assembly provides insights into flower coloration mechanisms of Canna indica.</title>
        <authorList>
            <person name="Li C."/>
        </authorList>
    </citation>
    <scope>NUCLEOTIDE SEQUENCE [LARGE SCALE GENOMIC DNA]</scope>
    <source>
        <tissue evidence="2">Flower</tissue>
    </source>
</reference>
<feature type="region of interest" description="Disordered" evidence="1">
    <location>
        <begin position="269"/>
        <end position="295"/>
    </location>
</feature>
<accession>A0AAQ3JMW8</accession>
<proteinExistence type="predicted"/>
<feature type="region of interest" description="Disordered" evidence="1">
    <location>
        <begin position="53"/>
        <end position="87"/>
    </location>
</feature>
<sequence length="295" mass="33298">MGCISSKILLTRSGSLKEEISQRLRWSSNGLEELLNSKKGGDQLCALKCTANTVGKTKAESPPEKPEENPDVATDIPNPEAADNEMHEGNEVTDTEIINAWDLLADLEEEKETEEHHQDQREKYSSICESETEFVIEDDKFMISTDELELNCETPVTCTEESDLKKELASKIGSRRKATAEEIATLKVPSIKFSKTISLKDWLRQGSPGSYITPKFGNFSLPEAKYGDNKDDKTLFDPDMLAQFEQAMNQLTRDEELILQHLMGSLEQGHKEDHSKYRVSKQGNTRKGYGYDQRI</sequence>
<gene>
    <name evidence="2" type="ORF">Cni_G00699</name>
</gene>
<name>A0AAQ3JMW8_9LILI</name>
<evidence type="ECO:0000313" key="3">
    <source>
        <dbReference type="Proteomes" id="UP001327560"/>
    </source>
</evidence>
<feature type="compositionally biased region" description="Basic and acidic residues" evidence="1">
    <location>
        <begin position="57"/>
        <end position="68"/>
    </location>
</feature>
<dbReference type="Proteomes" id="UP001327560">
    <property type="component" value="Chromosome 1"/>
</dbReference>